<dbReference type="CDD" id="cd02955">
    <property type="entry name" value="SSP411"/>
    <property type="match status" value="1"/>
</dbReference>
<organism evidence="2 3">
    <name type="scientific">Crassostrea virginica</name>
    <name type="common">Eastern oyster</name>
    <dbReference type="NCBI Taxonomy" id="6565"/>
    <lineage>
        <taxon>Eukaryota</taxon>
        <taxon>Metazoa</taxon>
        <taxon>Spiralia</taxon>
        <taxon>Lophotrochozoa</taxon>
        <taxon>Mollusca</taxon>
        <taxon>Bivalvia</taxon>
        <taxon>Autobranchia</taxon>
        <taxon>Pteriomorphia</taxon>
        <taxon>Ostreida</taxon>
        <taxon>Ostreoidea</taxon>
        <taxon>Ostreidae</taxon>
        <taxon>Crassostrea</taxon>
    </lineage>
</organism>
<dbReference type="RefSeq" id="XP_022320749.1">
    <property type="nucleotide sequence ID" value="XM_022465041.1"/>
</dbReference>
<dbReference type="AlphaFoldDB" id="A0A8B8CZS8"/>
<dbReference type="GO" id="GO:0005975">
    <property type="term" value="P:carbohydrate metabolic process"/>
    <property type="evidence" value="ECO:0007669"/>
    <property type="project" value="InterPro"/>
</dbReference>
<protein>
    <submittedName>
        <fullName evidence="3">Spermatogenesis-associated protein 20-like</fullName>
    </submittedName>
</protein>
<dbReference type="Proteomes" id="UP000694844">
    <property type="component" value="Chromosome 3"/>
</dbReference>
<dbReference type="InterPro" id="IPR024705">
    <property type="entry name" value="Ssp411"/>
</dbReference>
<dbReference type="KEGG" id="cvn:111122986"/>
<feature type="domain" description="Spermatogenesis-associated protein 20-like TRX" evidence="1">
    <location>
        <begin position="61"/>
        <end position="222"/>
    </location>
</feature>
<evidence type="ECO:0000313" key="2">
    <source>
        <dbReference type="Proteomes" id="UP000694844"/>
    </source>
</evidence>
<dbReference type="Pfam" id="PF03190">
    <property type="entry name" value="Thioredox_DsbH"/>
    <property type="match status" value="1"/>
</dbReference>
<dbReference type="InterPro" id="IPR008928">
    <property type="entry name" value="6-hairpin_glycosidase_sf"/>
</dbReference>
<dbReference type="InterPro" id="IPR012341">
    <property type="entry name" value="6hp_glycosidase-like_sf"/>
</dbReference>
<keyword evidence="2" id="KW-1185">Reference proteome</keyword>
<dbReference type="OrthoDB" id="1923667at2759"/>
<dbReference type="PANTHER" id="PTHR42899">
    <property type="entry name" value="SPERMATOGENESIS-ASSOCIATED PROTEIN 20"/>
    <property type="match status" value="1"/>
</dbReference>
<gene>
    <name evidence="3" type="primary">LOC111122986</name>
</gene>
<dbReference type="PANTHER" id="PTHR42899:SF1">
    <property type="entry name" value="SPERMATOGENESIS-ASSOCIATED PROTEIN 20"/>
    <property type="match status" value="1"/>
</dbReference>
<dbReference type="GeneID" id="111122986"/>
<accession>A0A8B8CZS8</accession>
<evidence type="ECO:0000259" key="1">
    <source>
        <dbReference type="Pfam" id="PF03190"/>
    </source>
</evidence>
<dbReference type="Gene3D" id="3.40.30.10">
    <property type="entry name" value="Glutaredoxin"/>
    <property type="match status" value="1"/>
</dbReference>
<proteinExistence type="predicted"/>
<reference evidence="3" key="1">
    <citation type="submission" date="2025-08" db="UniProtKB">
        <authorList>
            <consortium name="RefSeq"/>
        </authorList>
    </citation>
    <scope>IDENTIFICATION</scope>
    <source>
        <tissue evidence="3">Whole sample</tissue>
    </source>
</reference>
<dbReference type="InterPro" id="IPR004879">
    <property type="entry name" value="Ssp411-like_TRX"/>
</dbReference>
<dbReference type="InterPro" id="IPR036249">
    <property type="entry name" value="Thioredoxin-like_sf"/>
</dbReference>
<dbReference type="PIRSF" id="PIRSF006402">
    <property type="entry name" value="UCP006402_thioredoxin"/>
    <property type="match status" value="1"/>
</dbReference>
<evidence type="ECO:0000313" key="3">
    <source>
        <dbReference type="RefSeq" id="XP_022320749.1"/>
    </source>
</evidence>
<dbReference type="SUPFAM" id="SSF48208">
    <property type="entry name" value="Six-hairpin glycosidases"/>
    <property type="match status" value="1"/>
</dbReference>
<dbReference type="SUPFAM" id="SSF52833">
    <property type="entry name" value="Thioredoxin-like"/>
    <property type="match status" value="1"/>
</dbReference>
<name>A0A8B8CZS8_CRAVI</name>
<sequence length="784" mass="89401">MQSFRRIGYLTRQCLRSRVNKSRHPIKDPRYFLVGNCRRQLIISRAMASGGKTDENSRKRNRLAKELSPYLLQHASNPVDWYPWGQEAFDKAKLENKLIFLSVGYSTCHWCHVMEKESFESEEIGHILNENFVSIKVDREERPDVDRVYMTFIQATTGGGGWPMSVWLTPELKPLFGGTYFPPDDRYYGRPGFKTVLVTLAEQWKAKKTVIEEQSSVILRTLQEGTSASEASGQSLPDLKACTETLYYQLERSFDQEDGGFSKEPKFPQPVNFNFLFRLYAKCKGSFSDMANSSLEMATFTLLKMAKGGIFDHISKGFHRYSTDAIWHVPHFEKMLYDQAQLLFSYAEAYQITKQEEFAEVVQDIAEYIMRDLLNPVGGFYSAEDADSLPTAESISKKEGAFCVWTHKQIQEILKEKVKDNLTLAEVFCHYFNIQEKGNVDPIKDPHDELKNQNVLFVKESFEDTAVKFSLNPTEVREIVEKCRTLLYKERQKRPRPHLDDKIVAAWNGLMISGLSKAGQALGKSMFVDQAVKTASFLETHMYDKASGTLYRTSYVERDTITTGSSPIEGFVDDYAYVIRGLLDLYEVCHDDMWIRWAETLQERQNALFWDTEGGAYFSNSGKDASIVLRLKDDQDGAEPCPNSVSVTNLVRLGTLLHRQDYLEKAGTIVKVFYERLTKIPVAVPEMVCGLILLQDTPKQIVLVGDPGSDDLQALKDCVAKHYLPNKVTIVCDGTSDKFLKGKQEFLNTLTKKDSRATAYVCENYTCDLPVTSVQDLERVLKIK</sequence>
<dbReference type="Gene3D" id="1.50.10.10">
    <property type="match status" value="1"/>
</dbReference>